<reference evidence="3" key="2">
    <citation type="submission" date="2015-01" db="EMBL/GenBank/DDBJ databases">
        <title>Evolutionary Origins and Diversification of the Mycorrhizal Mutualists.</title>
        <authorList>
            <consortium name="DOE Joint Genome Institute"/>
            <consortium name="Mycorrhizal Genomics Consortium"/>
            <person name="Kohler A."/>
            <person name="Kuo A."/>
            <person name="Nagy L.G."/>
            <person name="Floudas D."/>
            <person name="Copeland A."/>
            <person name="Barry K.W."/>
            <person name="Cichocki N."/>
            <person name="Veneault-Fourrey C."/>
            <person name="LaButti K."/>
            <person name="Lindquist E.A."/>
            <person name="Lipzen A."/>
            <person name="Lundell T."/>
            <person name="Morin E."/>
            <person name="Murat C."/>
            <person name="Riley R."/>
            <person name="Ohm R."/>
            <person name="Sun H."/>
            <person name="Tunlid A."/>
            <person name="Henrissat B."/>
            <person name="Grigoriev I.V."/>
            <person name="Hibbett D.S."/>
            <person name="Martin F."/>
        </authorList>
    </citation>
    <scope>NUCLEOTIDE SEQUENCE [LARGE SCALE GENOMIC DNA]</scope>
    <source>
        <strain evidence="3">F 1598</strain>
    </source>
</reference>
<dbReference type="AlphaFoldDB" id="A0A0C3CLK4"/>
<dbReference type="OrthoDB" id="2744543at2759"/>
<dbReference type="STRING" id="765440.A0A0C3CLK4"/>
<dbReference type="EMBL" id="KN832973">
    <property type="protein sequence ID" value="KIM90552.1"/>
    <property type="molecule type" value="Genomic_DNA"/>
</dbReference>
<sequence>MPATFTIRQLMNPTDEELDKGAKTLAEAFHYMFFRSALEDDPSLVLQLLRAHITTAVYGGEVHYAESSSGDVLGVAVWFGPGQMFLDSEGQRQAGWNQLMEKLDQKTQEWWTYFIDVYNDLCEKAFGAGAKLAAYHLQMYGVMPERQRQGIGRELVKVVEDKARAIKVDLCLENLGSDESVAKMIELYKGLGFTPKGIESFKAFSGREAKMGCLWKHTTKDA</sequence>
<dbReference type="PANTHER" id="PTHR42791">
    <property type="entry name" value="GNAT FAMILY ACETYLTRANSFERASE"/>
    <property type="match status" value="1"/>
</dbReference>
<dbReference type="Pfam" id="PF00583">
    <property type="entry name" value="Acetyltransf_1"/>
    <property type="match status" value="1"/>
</dbReference>
<dbReference type="Gene3D" id="3.40.630.30">
    <property type="match status" value="1"/>
</dbReference>
<name>A0A0C3CLK4_PILCF</name>
<accession>A0A0C3CLK4</accession>
<dbReference type="GO" id="GO:0016747">
    <property type="term" value="F:acyltransferase activity, transferring groups other than amino-acyl groups"/>
    <property type="evidence" value="ECO:0007669"/>
    <property type="project" value="InterPro"/>
</dbReference>
<feature type="domain" description="N-acetyltransferase" evidence="1">
    <location>
        <begin position="32"/>
        <end position="216"/>
    </location>
</feature>
<dbReference type="InterPro" id="IPR016181">
    <property type="entry name" value="Acyl_CoA_acyltransferase"/>
</dbReference>
<dbReference type="PROSITE" id="PS51186">
    <property type="entry name" value="GNAT"/>
    <property type="match status" value="1"/>
</dbReference>
<dbReference type="InterPro" id="IPR000182">
    <property type="entry name" value="GNAT_dom"/>
</dbReference>
<organism evidence="2 3">
    <name type="scientific">Piloderma croceum (strain F 1598)</name>
    <dbReference type="NCBI Taxonomy" id="765440"/>
    <lineage>
        <taxon>Eukaryota</taxon>
        <taxon>Fungi</taxon>
        <taxon>Dikarya</taxon>
        <taxon>Basidiomycota</taxon>
        <taxon>Agaricomycotina</taxon>
        <taxon>Agaricomycetes</taxon>
        <taxon>Agaricomycetidae</taxon>
        <taxon>Atheliales</taxon>
        <taxon>Atheliaceae</taxon>
        <taxon>Piloderma</taxon>
    </lineage>
</organism>
<proteinExistence type="predicted"/>
<dbReference type="Proteomes" id="UP000054166">
    <property type="component" value="Unassembled WGS sequence"/>
</dbReference>
<gene>
    <name evidence="2" type="ORF">PILCRDRAFT_187461</name>
</gene>
<evidence type="ECO:0000313" key="2">
    <source>
        <dbReference type="EMBL" id="KIM90552.1"/>
    </source>
</evidence>
<evidence type="ECO:0000313" key="3">
    <source>
        <dbReference type="Proteomes" id="UP000054166"/>
    </source>
</evidence>
<reference evidence="2 3" key="1">
    <citation type="submission" date="2014-04" db="EMBL/GenBank/DDBJ databases">
        <authorList>
            <consortium name="DOE Joint Genome Institute"/>
            <person name="Kuo A."/>
            <person name="Tarkka M."/>
            <person name="Buscot F."/>
            <person name="Kohler A."/>
            <person name="Nagy L.G."/>
            <person name="Floudas D."/>
            <person name="Copeland A."/>
            <person name="Barry K.W."/>
            <person name="Cichocki N."/>
            <person name="Veneault-Fourrey C."/>
            <person name="LaButti K."/>
            <person name="Lindquist E.A."/>
            <person name="Lipzen A."/>
            <person name="Lundell T."/>
            <person name="Morin E."/>
            <person name="Murat C."/>
            <person name="Sun H."/>
            <person name="Tunlid A."/>
            <person name="Henrissat B."/>
            <person name="Grigoriev I.V."/>
            <person name="Hibbett D.S."/>
            <person name="Martin F."/>
            <person name="Nordberg H.P."/>
            <person name="Cantor M.N."/>
            <person name="Hua S.X."/>
        </authorList>
    </citation>
    <scope>NUCLEOTIDE SEQUENCE [LARGE SCALE GENOMIC DNA]</scope>
    <source>
        <strain evidence="2 3">F 1598</strain>
    </source>
</reference>
<dbReference type="InParanoid" id="A0A0C3CLK4"/>
<evidence type="ECO:0000259" key="1">
    <source>
        <dbReference type="PROSITE" id="PS51186"/>
    </source>
</evidence>
<dbReference type="CDD" id="cd04301">
    <property type="entry name" value="NAT_SF"/>
    <property type="match status" value="1"/>
</dbReference>
<dbReference type="PANTHER" id="PTHR42791:SF16">
    <property type="entry name" value="N-ACETYLTRANSFERASE DOMAIN-CONTAINING PROTEIN"/>
    <property type="match status" value="1"/>
</dbReference>
<dbReference type="HOGENOM" id="CLU_086106_0_0_1"/>
<keyword evidence="3" id="KW-1185">Reference proteome</keyword>
<dbReference type="SUPFAM" id="SSF55729">
    <property type="entry name" value="Acyl-CoA N-acyltransferases (Nat)"/>
    <property type="match status" value="1"/>
</dbReference>
<protein>
    <recommendedName>
        <fullName evidence="1">N-acetyltransferase domain-containing protein</fullName>
    </recommendedName>
</protein>
<dbReference type="InterPro" id="IPR052523">
    <property type="entry name" value="Trichothecene_AcTrans"/>
</dbReference>